<dbReference type="GO" id="GO:0008170">
    <property type="term" value="F:N-methyltransferase activity"/>
    <property type="evidence" value="ECO:0007669"/>
    <property type="project" value="InterPro"/>
</dbReference>
<dbReference type="EMBL" id="CP003179">
    <property type="protein sequence ID" value="AEW03962.1"/>
    <property type="molecule type" value="Genomic_DNA"/>
</dbReference>
<evidence type="ECO:0000256" key="1">
    <source>
        <dbReference type="ARBA" id="ARBA00006594"/>
    </source>
</evidence>
<dbReference type="PATRIC" id="fig|679936.5.peg.397"/>
<reference evidence="8" key="1">
    <citation type="submission" date="2011-12" db="EMBL/GenBank/DDBJ databases">
        <title>The complete genome of chromosome of Sulfobacillus acidophilus DSM 10332.</title>
        <authorList>
            <person name="Lucas S."/>
            <person name="Han J."/>
            <person name="Lapidus A."/>
            <person name="Bruce D."/>
            <person name="Goodwin L."/>
            <person name="Pitluck S."/>
            <person name="Peters L."/>
            <person name="Kyrpides N."/>
            <person name="Mavromatis K."/>
            <person name="Ivanova N."/>
            <person name="Mikhailova N."/>
            <person name="Chertkov O."/>
            <person name="Saunders E."/>
            <person name="Detter J.C."/>
            <person name="Tapia R."/>
            <person name="Han C."/>
            <person name="Land M."/>
            <person name="Hauser L."/>
            <person name="Markowitz V."/>
            <person name="Cheng J.-F."/>
            <person name="Hugenholtz P."/>
            <person name="Woyke T."/>
            <person name="Wu D."/>
            <person name="Pukall R."/>
            <person name="Gehrich-Schroeter G."/>
            <person name="Schneider S."/>
            <person name="Klenk H.-P."/>
            <person name="Eisen J.A."/>
        </authorList>
    </citation>
    <scope>NUCLEOTIDE SEQUENCE [LARGE SCALE GENOMIC DNA]</scope>
    <source>
        <strain evidence="8">ATCC 700253 / DSM 10332 / NAL</strain>
    </source>
</reference>
<organism evidence="7 8">
    <name type="scientific">Sulfobacillus acidophilus (strain ATCC 700253 / DSM 10332 / NAL)</name>
    <dbReference type="NCBI Taxonomy" id="679936"/>
    <lineage>
        <taxon>Bacteria</taxon>
        <taxon>Bacillati</taxon>
        <taxon>Bacillota</taxon>
        <taxon>Clostridia</taxon>
        <taxon>Eubacteriales</taxon>
        <taxon>Clostridiales Family XVII. Incertae Sedis</taxon>
        <taxon>Sulfobacillus</taxon>
    </lineage>
</organism>
<dbReference type="AlphaFoldDB" id="G8TY55"/>
<dbReference type="InterPro" id="IPR029063">
    <property type="entry name" value="SAM-dependent_MTases_sf"/>
</dbReference>
<dbReference type="InterPro" id="IPR002295">
    <property type="entry name" value="N4/N6-MTase_EcoPI_Mod-like"/>
</dbReference>
<evidence type="ECO:0000256" key="5">
    <source>
        <dbReference type="ARBA" id="ARBA00022747"/>
    </source>
</evidence>
<keyword evidence="4" id="KW-0949">S-adenosyl-L-methionine</keyword>
<evidence type="ECO:0000313" key="7">
    <source>
        <dbReference type="EMBL" id="AEW03962.1"/>
    </source>
</evidence>
<dbReference type="Proteomes" id="UP000005439">
    <property type="component" value="Chromosome"/>
</dbReference>
<dbReference type="REBASE" id="45594">
    <property type="entry name" value="M.Sac10332ORF395P"/>
</dbReference>
<dbReference type="KEGG" id="sap:Sulac_0395"/>
<evidence type="ECO:0000256" key="3">
    <source>
        <dbReference type="ARBA" id="ARBA00022679"/>
    </source>
</evidence>
<dbReference type="GO" id="GO:0032259">
    <property type="term" value="P:methylation"/>
    <property type="evidence" value="ECO:0007669"/>
    <property type="project" value="UniProtKB-KW"/>
</dbReference>
<keyword evidence="3" id="KW-0808">Transferase</keyword>
<dbReference type="GO" id="GO:0003677">
    <property type="term" value="F:DNA binding"/>
    <property type="evidence" value="ECO:0007669"/>
    <property type="project" value="InterPro"/>
</dbReference>
<feature type="domain" description="DNA methylase N-4/N-6" evidence="6">
    <location>
        <begin position="63"/>
        <end position="385"/>
    </location>
</feature>
<dbReference type="HOGENOM" id="CLU_020164_1_1_9"/>
<sequence>MPTLQFKGKSFVQNHHLTVKYHELIPVPEKSLTNEVSLNDNLIIHGDNLVALKALLPIYAGQVKCIYIDPPYNTGEEKWVYNDNVNSPMMRDWLGKVVDKEDLTRHDKWLCMMMPRLKLLHMLLSEEGAIFVSIDDNEVHHLRPLLDDIFGENNFIASLVWQKKVSPSNDAKWFSSDHEYVVVYAKKKDIWRPNRLERTAAQLDFYQNPDNDPRGPWNSVAYTCNKSKEERPNLFYPIRNPNTGQVIYPKETAVWAYSETVYRKHVAENRLYWGKDGTSSMPRLKRFLSEVGNVVPRSILPYAEVGHTQEATSRYREIFPNGGFSYPKPPRLIERILSIATNPDEEDIVLDSFAGSGTTAHAVLEANSKDGGNRRFILIEMENYADTITAERVRRVIQGVPAAKDAALRNGLGGTFSYFELGQAIDPEGLLSGDALPPYAELARYVFYTATGEPFQADRLVQRRWFIGESREYEVYLLYRPDLEALKSLALTLEFAQALGRPTTPKKRLVFAPANFLPEAYLEEYRIEYAQLPYDIYRNRR</sequence>
<dbReference type="PRINTS" id="PR00506">
    <property type="entry name" value="D21N6MTFRASE"/>
</dbReference>
<keyword evidence="5" id="KW-0680">Restriction system</keyword>
<reference evidence="7 8" key="2">
    <citation type="journal article" date="2012" name="Stand. Genomic Sci.">
        <title>Complete genome sequence of the moderately thermophilic mineral-sulfide-oxidizing firmicute Sulfobacillus acidophilus type strain (NAL(T)).</title>
        <authorList>
            <person name="Anderson I."/>
            <person name="Chertkov O."/>
            <person name="Chen A."/>
            <person name="Saunders E."/>
            <person name="Lapidus A."/>
            <person name="Nolan M."/>
            <person name="Lucas S."/>
            <person name="Hammon N."/>
            <person name="Deshpande S."/>
            <person name="Cheng J.F."/>
            <person name="Han C."/>
            <person name="Tapia R."/>
            <person name="Goodwin L.A."/>
            <person name="Pitluck S."/>
            <person name="Liolios K."/>
            <person name="Pagani I."/>
            <person name="Ivanova N."/>
            <person name="Mikhailova N."/>
            <person name="Pati A."/>
            <person name="Palaniappan K."/>
            <person name="Land M."/>
            <person name="Pan C."/>
            <person name="Rohde M."/>
            <person name="Pukall R."/>
            <person name="Goker M."/>
            <person name="Detter J.C."/>
            <person name="Woyke T."/>
            <person name="Bristow J."/>
            <person name="Eisen J.A."/>
            <person name="Markowitz V."/>
            <person name="Hugenholtz P."/>
            <person name="Kyrpides N.C."/>
            <person name="Klenk H.P."/>
            <person name="Mavromatis K."/>
        </authorList>
    </citation>
    <scope>NUCLEOTIDE SEQUENCE [LARGE SCALE GENOMIC DNA]</scope>
    <source>
        <strain evidence="8">ATCC 700253 / DSM 10332 / NAL</strain>
    </source>
</reference>
<comment type="similarity">
    <text evidence="1">Belongs to the N(4)/N(6)-methyltransferase family.</text>
</comment>
<dbReference type="Pfam" id="PF01555">
    <property type="entry name" value="N6_N4_Mtase"/>
    <property type="match status" value="1"/>
</dbReference>
<keyword evidence="8" id="KW-1185">Reference proteome</keyword>
<dbReference type="SUPFAM" id="SSF53335">
    <property type="entry name" value="S-adenosyl-L-methionine-dependent methyltransferases"/>
    <property type="match status" value="1"/>
</dbReference>
<evidence type="ECO:0000313" key="8">
    <source>
        <dbReference type="Proteomes" id="UP000005439"/>
    </source>
</evidence>
<keyword evidence="2 7" id="KW-0489">Methyltransferase</keyword>
<dbReference type="STRING" id="679936.Sulac_0395"/>
<evidence type="ECO:0000256" key="2">
    <source>
        <dbReference type="ARBA" id="ARBA00022603"/>
    </source>
</evidence>
<proteinExistence type="inferred from homology"/>
<dbReference type="InterPro" id="IPR002941">
    <property type="entry name" value="DNA_methylase_N4/N6"/>
</dbReference>
<dbReference type="GO" id="GO:0009307">
    <property type="term" value="P:DNA restriction-modification system"/>
    <property type="evidence" value="ECO:0007669"/>
    <property type="project" value="UniProtKB-KW"/>
</dbReference>
<evidence type="ECO:0000259" key="6">
    <source>
        <dbReference type="Pfam" id="PF01555"/>
    </source>
</evidence>
<dbReference type="PROSITE" id="PS00092">
    <property type="entry name" value="N6_MTASE"/>
    <property type="match status" value="1"/>
</dbReference>
<name>G8TY55_SULAD</name>
<dbReference type="Gene3D" id="3.40.50.150">
    <property type="entry name" value="Vaccinia Virus protein VP39"/>
    <property type="match status" value="1"/>
</dbReference>
<protein>
    <submittedName>
        <fullName evidence="7">DNA methylase N-4/N-6 domain protein</fullName>
    </submittedName>
</protein>
<gene>
    <name evidence="7" type="ordered locus">Sulac_0395</name>
</gene>
<evidence type="ECO:0000256" key="4">
    <source>
        <dbReference type="ARBA" id="ARBA00022691"/>
    </source>
</evidence>
<dbReference type="InterPro" id="IPR002052">
    <property type="entry name" value="DNA_methylase_N6_adenine_CS"/>
</dbReference>
<accession>G8TY55</accession>